<organism evidence="1 2">
    <name type="scientific">Rotaria sordida</name>
    <dbReference type="NCBI Taxonomy" id="392033"/>
    <lineage>
        <taxon>Eukaryota</taxon>
        <taxon>Metazoa</taxon>
        <taxon>Spiralia</taxon>
        <taxon>Gnathifera</taxon>
        <taxon>Rotifera</taxon>
        <taxon>Eurotatoria</taxon>
        <taxon>Bdelloidea</taxon>
        <taxon>Philodinida</taxon>
        <taxon>Philodinidae</taxon>
        <taxon>Rotaria</taxon>
    </lineage>
</organism>
<accession>A0A815U8T5</accession>
<reference evidence="1" key="1">
    <citation type="submission" date="2021-02" db="EMBL/GenBank/DDBJ databases">
        <authorList>
            <person name="Nowell W R."/>
        </authorList>
    </citation>
    <scope>NUCLEOTIDE SEQUENCE</scope>
</reference>
<evidence type="ECO:0000313" key="1">
    <source>
        <dbReference type="EMBL" id="CAF1510704.1"/>
    </source>
</evidence>
<protein>
    <submittedName>
        <fullName evidence="1">Uncharacterized protein</fullName>
    </submittedName>
</protein>
<dbReference type="AlphaFoldDB" id="A0A815U8T5"/>
<dbReference type="EMBL" id="CAJNOO010013145">
    <property type="protein sequence ID" value="CAF1510704.1"/>
    <property type="molecule type" value="Genomic_DNA"/>
</dbReference>
<comment type="caution">
    <text evidence="1">The sequence shown here is derived from an EMBL/GenBank/DDBJ whole genome shotgun (WGS) entry which is preliminary data.</text>
</comment>
<sequence>MQNTFPFFLIFCRRSGSSCSAGRCRCFRSCGRGWSCCCGRSCSRGWSCCRGRSCCRRQSRFCGRARYGCQYRYKNINNDISFRYDTKFQQFLLENISYVVNKKSDL</sequence>
<dbReference type="Proteomes" id="UP000663882">
    <property type="component" value="Unassembled WGS sequence"/>
</dbReference>
<gene>
    <name evidence="1" type="ORF">RFH988_LOCUS39055</name>
</gene>
<proteinExistence type="predicted"/>
<name>A0A815U8T5_9BILA</name>
<evidence type="ECO:0000313" key="2">
    <source>
        <dbReference type="Proteomes" id="UP000663882"/>
    </source>
</evidence>